<dbReference type="Proteomes" id="UP000187455">
    <property type="component" value="Unassembled WGS sequence"/>
</dbReference>
<dbReference type="EMBL" id="LSSL01000428">
    <property type="protein sequence ID" value="OLY84637.1"/>
    <property type="molecule type" value="Genomic_DNA"/>
</dbReference>
<proteinExistence type="predicted"/>
<organism evidence="2 3">
    <name type="scientific">Smittium mucronatum</name>
    <dbReference type="NCBI Taxonomy" id="133383"/>
    <lineage>
        <taxon>Eukaryota</taxon>
        <taxon>Fungi</taxon>
        <taxon>Fungi incertae sedis</taxon>
        <taxon>Zoopagomycota</taxon>
        <taxon>Kickxellomycotina</taxon>
        <taxon>Harpellomycetes</taxon>
        <taxon>Harpellales</taxon>
        <taxon>Legeriomycetaceae</taxon>
        <taxon>Smittium</taxon>
    </lineage>
</organism>
<comment type="caution">
    <text evidence="2">The sequence shown here is derived from an EMBL/GenBank/DDBJ whole genome shotgun (WGS) entry which is preliminary data.</text>
</comment>
<sequence length="71" mass="7703">MNRKYFGIGIAAKEGSWSHAAAVPGDYRIAGRAAHSRGNDQSHRPRRGSEKCKKSANILSITTISSKFAKT</sequence>
<reference evidence="2 3" key="1">
    <citation type="journal article" date="2016" name="Mol. Biol. Evol.">
        <title>Genome-Wide Survey of Gut Fungi (Harpellales) Reveals the First Horizontally Transferred Ubiquitin Gene from a Mosquito Host.</title>
        <authorList>
            <person name="Wang Y."/>
            <person name="White M.M."/>
            <person name="Kvist S."/>
            <person name="Moncalvo J.M."/>
        </authorList>
    </citation>
    <scope>NUCLEOTIDE SEQUENCE [LARGE SCALE GENOMIC DNA]</scope>
    <source>
        <strain evidence="2 3">ALG-7-W6</strain>
    </source>
</reference>
<name>A0A1R0H668_9FUNG</name>
<feature type="region of interest" description="Disordered" evidence="1">
    <location>
        <begin position="32"/>
        <end position="56"/>
    </location>
</feature>
<evidence type="ECO:0000313" key="3">
    <source>
        <dbReference type="Proteomes" id="UP000187455"/>
    </source>
</evidence>
<accession>A0A1R0H668</accession>
<dbReference type="AlphaFoldDB" id="A0A1R0H668"/>
<feature type="compositionally biased region" description="Basic and acidic residues" evidence="1">
    <location>
        <begin position="37"/>
        <end position="53"/>
    </location>
</feature>
<evidence type="ECO:0000256" key="1">
    <source>
        <dbReference type="SAM" id="MobiDB-lite"/>
    </source>
</evidence>
<keyword evidence="3" id="KW-1185">Reference proteome</keyword>
<protein>
    <submittedName>
        <fullName evidence="2">Uncharacterized protein</fullName>
    </submittedName>
</protein>
<evidence type="ECO:0000313" key="2">
    <source>
        <dbReference type="EMBL" id="OLY84637.1"/>
    </source>
</evidence>
<gene>
    <name evidence="2" type="ORF">AYI68_g1201</name>
</gene>